<dbReference type="InterPro" id="IPR036390">
    <property type="entry name" value="WH_DNA-bd_sf"/>
</dbReference>
<name>A0A8S2I5X9_9BILA</name>
<comment type="similarity">
    <text evidence="8">Belongs to the peptidase M24A family. Methionine aminopeptidase eukaryotic type 2 subfamily.</text>
</comment>
<dbReference type="SUPFAM" id="SSF46785">
    <property type="entry name" value="Winged helix' DNA-binding domain"/>
    <property type="match status" value="1"/>
</dbReference>
<comment type="cofactor">
    <cofactor evidence="8">
        <name>Co(2+)</name>
        <dbReference type="ChEBI" id="CHEBI:48828"/>
    </cofactor>
    <cofactor evidence="8">
        <name>Zn(2+)</name>
        <dbReference type="ChEBI" id="CHEBI:29105"/>
    </cofactor>
    <cofactor evidence="8">
        <name>Mn(2+)</name>
        <dbReference type="ChEBI" id="CHEBI:29035"/>
    </cofactor>
    <cofactor evidence="8">
        <name>Fe(2+)</name>
        <dbReference type="ChEBI" id="CHEBI:29033"/>
    </cofactor>
    <text evidence="8">Binds 2 divalent metal cations per subunit. Has a high-affinity and a low affinity metal-binding site. The true nature of the physiological cofactor is under debate. The enzyme is active with cobalt, zinc, manganese or divalent iron ions. Most likely, methionine aminopeptidases function as mononuclear Fe(2+)-metalloproteases under physiological conditions, and the catalytically relevant metal-binding site has been assigned to the histidine-containing high-affinity site.</text>
</comment>
<dbReference type="Gene3D" id="1.10.10.10">
    <property type="entry name" value="Winged helix-like DNA-binding domain superfamily/Winged helix DNA-binding domain"/>
    <property type="match status" value="1"/>
</dbReference>
<dbReference type="EMBL" id="CAJOBA010004563">
    <property type="protein sequence ID" value="CAF3716639.1"/>
    <property type="molecule type" value="Genomic_DNA"/>
</dbReference>
<keyword evidence="8" id="KW-0963">Cytoplasm</keyword>
<dbReference type="GO" id="GO:0046872">
    <property type="term" value="F:metal ion binding"/>
    <property type="evidence" value="ECO:0007669"/>
    <property type="project" value="UniProtKB-UniRule"/>
</dbReference>
<feature type="compositionally biased region" description="Polar residues" evidence="10">
    <location>
        <begin position="121"/>
        <end position="137"/>
    </location>
</feature>
<protein>
    <recommendedName>
        <fullName evidence="8">Methionine aminopeptidase 2</fullName>
        <shortName evidence="8">MAP 2</shortName>
        <shortName evidence="8">MetAP 2</shortName>
        <ecNumber evidence="8">3.4.11.18</ecNumber>
    </recommendedName>
    <alternativeName>
        <fullName evidence="8">Peptidase M</fullName>
    </alternativeName>
</protein>
<evidence type="ECO:0000313" key="12">
    <source>
        <dbReference type="EMBL" id="CAF0941597.1"/>
    </source>
</evidence>
<accession>A0A8S2I5X9</accession>
<comment type="catalytic activity">
    <reaction evidence="1 8 9">
        <text>Release of N-terminal amino acids, preferentially methionine, from peptides and arylamides.</text>
        <dbReference type="EC" id="3.4.11.18"/>
    </reaction>
</comment>
<feature type="domain" description="Peptidase M24" evidence="11">
    <location>
        <begin position="205"/>
        <end position="408"/>
    </location>
</feature>
<sequence>MAPTVENVAETLNELNVEDEEDDEPEESKNDDETSKSKKKRKKKKKKTQSNEPRPDGLETTSTENQQQPQVQIVDTDVASSTQPISHNDDDEDNDDTQINGTGAEGKSTTKKKNKKKKKPATSTQQEQNGDLSQKTNSTIKKVLEQTNPPTIPICELYPDGNFPEGQIKEHPTPKNSDNALAINRITNEEKRMLDSTQTEIYRDFRQAAECHRQTRKFVMSWIEPGMKMIDICERLEDCNRRLIKERGLEAGLAFPTGCSLNHCAAHYTPNGGDNTILQRDDVCKIDFGTHINGRIIDCAWTLAFNSKYDQLLAAVRDATNTGIETAGIDVRLCDIGEAIQEVMESYEVEIDGKVYPVKAIRNLQGHLIGQYHIHGGKSVPIVKGGEATKMEEGEVYAIETFGSTGKGVVHDDMDVSHYMKNFDMDQVPLRLPKARQLLSTITKNFGTLAFCRRWLDRLGESKYLMALKSLVDSEIVNSYPPLCDTKGCYTAQFEHTILLRPTCKEVVSRGDDY</sequence>
<dbReference type="PRINTS" id="PR00599">
    <property type="entry name" value="MAPEPTIDASE"/>
</dbReference>
<dbReference type="PROSITE" id="PS01202">
    <property type="entry name" value="MAP_2"/>
    <property type="match status" value="1"/>
</dbReference>
<dbReference type="PANTHER" id="PTHR45777:SF2">
    <property type="entry name" value="METHIONINE AMINOPEPTIDASE 2"/>
    <property type="match status" value="1"/>
</dbReference>
<evidence type="ECO:0000256" key="3">
    <source>
        <dbReference type="ARBA" id="ARBA00001954"/>
    </source>
</evidence>
<dbReference type="EMBL" id="CAJNOK010004558">
    <property type="protein sequence ID" value="CAF0941597.1"/>
    <property type="molecule type" value="Genomic_DNA"/>
</dbReference>
<dbReference type="GO" id="GO:0005737">
    <property type="term" value="C:cytoplasm"/>
    <property type="evidence" value="ECO:0007669"/>
    <property type="project" value="UniProtKB-SubCell"/>
</dbReference>
<feature type="binding site" evidence="8">
    <location>
        <position position="267"/>
    </location>
    <ligand>
        <name>substrate</name>
    </ligand>
</feature>
<evidence type="ECO:0000256" key="1">
    <source>
        <dbReference type="ARBA" id="ARBA00000294"/>
    </source>
</evidence>
<feature type="binding site" evidence="8">
    <location>
        <position position="495"/>
    </location>
    <ligand>
        <name>a divalent metal cation</name>
        <dbReference type="ChEBI" id="CHEBI:60240"/>
        <label>1</label>
    </ligand>
</feature>
<dbReference type="GO" id="GO:0004239">
    <property type="term" value="F:initiator methionyl aminopeptidase activity"/>
    <property type="evidence" value="ECO:0007669"/>
    <property type="project" value="UniProtKB-UniRule"/>
</dbReference>
<feature type="binding site" evidence="8">
    <location>
        <position position="495"/>
    </location>
    <ligand>
        <name>a divalent metal cation</name>
        <dbReference type="ChEBI" id="CHEBI:60240"/>
        <label>2</label>
        <note>catalytic</note>
    </ligand>
</feature>
<comment type="caution">
    <text evidence="13">The sequence shown here is derived from an EMBL/GenBank/DDBJ whole genome shotgun (WGS) entry which is preliminary data.</text>
</comment>
<feature type="binding site" evidence="8">
    <location>
        <position position="298"/>
    </location>
    <ligand>
        <name>a divalent metal cation</name>
        <dbReference type="ChEBI" id="CHEBI:60240"/>
        <label>1</label>
    </ligand>
</feature>
<keyword evidence="6 8" id="KW-0479">Metal-binding</keyword>
<evidence type="ECO:0000256" key="10">
    <source>
        <dbReference type="SAM" id="MobiDB-lite"/>
    </source>
</evidence>
<dbReference type="NCBIfam" id="TIGR00501">
    <property type="entry name" value="met_pdase_II"/>
    <property type="match status" value="1"/>
</dbReference>
<feature type="compositionally biased region" description="Polar residues" evidence="10">
    <location>
        <begin position="59"/>
        <end position="86"/>
    </location>
</feature>
<feature type="region of interest" description="Disordered" evidence="10">
    <location>
        <begin position="1"/>
        <end position="137"/>
    </location>
</feature>
<evidence type="ECO:0000256" key="7">
    <source>
        <dbReference type="ARBA" id="ARBA00022801"/>
    </source>
</evidence>
<keyword evidence="7 8" id="KW-0378">Hydrolase</keyword>
<evidence type="ECO:0000313" key="13">
    <source>
        <dbReference type="EMBL" id="CAF3716639.1"/>
    </source>
</evidence>
<comment type="cofactor">
    <cofactor evidence="3">
        <name>Fe(2+)</name>
        <dbReference type="ChEBI" id="CHEBI:29033"/>
    </cofactor>
</comment>
<dbReference type="HAMAP" id="MF_03175">
    <property type="entry name" value="MetAP_2_euk"/>
    <property type="match status" value="1"/>
</dbReference>
<evidence type="ECO:0000256" key="2">
    <source>
        <dbReference type="ARBA" id="ARBA00001936"/>
    </source>
</evidence>
<feature type="binding site" evidence="8">
    <location>
        <position position="298"/>
    </location>
    <ligand>
        <name>a divalent metal cation</name>
        <dbReference type="ChEBI" id="CHEBI:60240"/>
        <label>2</label>
        <note>catalytic</note>
    </ligand>
</feature>
<evidence type="ECO:0000259" key="11">
    <source>
        <dbReference type="Pfam" id="PF00557"/>
    </source>
</evidence>
<feature type="binding site" evidence="8">
    <location>
        <position position="287"/>
    </location>
    <ligand>
        <name>a divalent metal cation</name>
        <dbReference type="ChEBI" id="CHEBI:60240"/>
        <label>1</label>
    </ligand>
</feature>
<dbReference type="PANTHER" id="PTHR45777">
    <property type="entry name" value="METHIONINE AMINOPEPTIDASE 2"/>
    <property type="match status" value="1"/>
</dbReference>
<dbReference type="Proteomes" id="UP000682733">
    <property type="component" value="Unassembled WGS sequence"/>
</dbReference>
<feature type="binding site" evidence="8">
    <location>
        <position position="400"/>
    </location>
    <ligand>
        <name>a divalent metal cation</name>
        <dbReference type="ChEBI" id="CHEBI:60240"/>
        <label>2</label>
        <note>catalytic</note>
    </ligand>
</feature>
<dbReference type="Pfam" id="PF00557">
    <property type="entry name" value="Peptidase_M24"/>
    <property type="match status" value="1"/>
</dbReference>
<dbReference type="InterPro" id="IPR002468">
    <property type="entry name" value="Pept_M24A_MAP2"/>
</dbReference>
<dbReference type="CDD" id="cd01088">
    <property type="entry name" value="MetAP2"/>
    <property type="match status" value="1"/>
</dbReference>
<dbReference type="GO" id="GO:0070006">
    <property type="term" value="F:metalloaminopeptidase activity"/>
    <property type="evidence" value="ECO:0007669"/>
    <property type="project" value="UniProtKB-UniRule"/>
</dbReference>
<feature type="binding site" evidence="8">
    <location>
        <position position="367"/>
    </location>
    <ligand>
        <name>a divalent metal cation</name>
        <dbReference type="ChEBI" id="CHEBI:60240"/>
        <label>2</label>
        <note>catalytic</note>
    </ligand>
</feature>
<evidence type="ECO:0000256" key="6">
    <source>
        <dbReference type="ARBA" id="ARBA00022723"/>
    </source>
</evidence>
<dbReference type="InterPro" id="IPR036005">
    <property type="entry name" value="Creatinase/aminopeptidase-like"/>
</dbReference>
<reference evidence="13" key="1">
    <citation type="submission" date="2021-02" db="EMBL/GenBank/DDBJ databases">
        <authorList>
            <person name="Nowell W R."/>
        </authorList>
    </citation>
    <scope>NUCLEOTIDE SEQUENCE</scope>
</reference>
<dbReference type="InterPro" id="IPR001714">
    <property type="entry name" value="Pept_M24_MAP"/>
</dbReference>
<organism evidence="13 14">
    <name type="scientific">Didymodactylos carnosus</name>
    <dbReference type="NCBI Taxonomy" id="1234261"/>
    <lineage>
        <taxon>Eukaryota</taxon>
        <taxon>Metazoa</taxon>
        <taxon>Spiralia</taxon>
        <taxon>Gnathifera</taxon>
        <taxon>Rotifera</taxon>
        <taxon>Eurotatoria</taxon>
        <taxon>Bdelloidea</taxon>
        <taxon>Philodinida</taxon>
        <taxon>Philodinidae</taxon>
        <taxon>Didymodactylos</taxon>
    </lineage>
</organism>
<evidence type="ECO:0000313" key="14">
    <source>
        <dbReference type="Proteomes" id="UP000682733"/>
    </source>
</evidence>
<feature type="compositionally biased region" description="Basic and acidic residues" evidence="10">
    <location>
        <begin position="27"/>
        <end position="36"/>
    </location>
</feature>
<dbReference type="EC" id="3.4.11.18" evidence="8"/>
<dbReference type="InterPro" id="IPR018349">
    <property type="entry name" value="Pept_M24A_MAP2_BS"/>
</dbReference>
<feature type="compositionally biased region" description="Basic residues" evidence="10">
    <location>
        <begin position="37"/>
        <end position="48"/>
    </location>
</feature>
<keyword evidence="5 8" id="KW-0645">Protease</keyword>
<comment type="cofactor">
    <cofactor evidence="2">
        <name>Mn(2+)</name>
        <dbReference type="ChEBI" id="CHEBI:29035"/>
    </cofactor>
</comment>
<dbReference type="InterPro" id="IPR050247">
    <property type="entry name" value="Met_Aminopeptidase_Type2"/>
</dbReference>
<evidence type="ECO:0000256" key="8">
    <source>
        <dbReference type="HAMAP-Rule" id="MF_03175"/>
    </source>
</evidence>
<dbReference type="InterPro" id="IPR036388">
    <property type="entry name" value="WH-like_DNA-bd_sf"/>
</dbReference>
<dbReference type="SUPFAM" id="SSF55920">
    <property type="entry name" value="Creatinase/aminopeptidase"/>
    <property type="match status" value="1"/>
</dbReference>
<evidence type="ECO:0000256" key="4">
    <source>
        <dbReference type="ARBA" id="ARBA00022438"/>
    </source>
</evidence>
<feature type="binding site" evidence="8">
    <location>
        <position position="375"/>
    </location>
    <ligand>
        <name>substrate</name>
    </ligand>
</feature>
<dbReference type="Proteomes" id="UP000677228">
    <property type="component" value="Unassembled WGS sequence"/>
</dbReference>
<dbReference type="GO" id="GO:0006508">
    <property type="term" value="P:proteolysis"/>
    <property type="evidence" value="ECO:0007669"/>
    <property type="project" value="UniProtKB-KW"/>
</dbReference>
<evidence type="ECO:0000256" key="9">
    <source>
        <dbReference type="RuleBase" id="RU003653"/>
    </source>
</evidence>
<dbReference type="InterPro" id="IPR000994">
    <property type="entry name" value="Pept_M24"/>
</dbReference>
<keyword evidence="4 8" id="KW-0031">Aminopeptidase</keyword>
<feature type="compositionally biased region" description="Acidic residues" evidence="10">
    <location>
        <begin position="16"/>
        <end position="26"/>
    </location>
</feature>
<comment type="subcellular location">
    <subcellularLocation>
        <location evidence="8">Cytoplasm</location>
    </subcellularLocation>
</comment>
<comment type="function">
    <text evidence="8 9">Cotranslationally removes the N-terminal methionine from nascent proteins. The N-terminal methionine is often cleaved when the second residue in the primary sequence is small and uncharged (Met-Ala-, Cys, Gly, Pro, Ser, Thr, or Val).</text>
</comment>
<evidence type="ECO:0000256" key="5">
    <source>
        <dbReference type="ARBA" id="ARBA00022670"/>
    </source>
</evidence>
<proteinExistence type="inferred from homology"/>
<gene>
    <name evidence="12" type="ORF">OVA965_LOCUS11666</name>
    <name evidence="13" type="ORF">TMI583_LOCUS11670</name>
</gene>
<feature type="compositionally biased region" description="Basic residues" evidence="10">
    <location>
        <begin position="109"/>
        <end position="120"/>
    </location>
</feature>
<dbReference type="Gene3D" id="3.90.230.10">
    <property type="entry name" value="Creatinase/methionine aminopeptidase superfamily"/>
    <property type="match status" value="1"/>
</dbReference>
<dbReference type="AlphaFoldDB" id="A0A8S2I5X9"/>